<feature type="transmembrane region" description="Helical" evidence="6">
    <location>
        <begin position="99"/>
        <end position="117"/>
    </location>
</feature>
<keyword evidence="5 6" id="KW-0472">Membrane</keyword>
<dbReference type="EMBL" id="CP002048">
    <property type="protein sequence ID" value="ADI01992.1"/>
    <property type="molecule type" value="Genomic_DNA"/>
</dbReference>
<sequence length="119" mass="12306">MDIIMYVALGLVAGVLSGLLGIAGGIVIIPSLVFLFGFSQQQAQGTTLALMVPPIGILAAWTYYQKGFVDLKAAGLICLGVFVGGLFGARIATALPASALQKVFGVLVLLVGIKMILNR</sequence>
<dbReference type="Proteomes" id="UP000000378">
    <property type="component" value="Chromosome"/>
</dbReference>
<protein>
    <recommendedName>
        <fullName evidence="6">Probable membrane transporter protein</fullName>
    </recommendedName>
</protein>
<dbReference type="AlphaFoldDB" id="D7CMQ7"/>
<keyword evidence="3 6" id="KW-0812">Transmembrane</keyword>
<evidence type="ECO:0000256" key="2">
    <source>
        <dbReference type="ARBA" id="ARBA00009142"/>
    </source>
</evidence>
<keyword evidence="8" id="KW-1185">Reference proteome</keyword>
<evidence type="ECO:0000313" key="8">
    <source>
        <dbReference type="Proteomes" id="UP000000378"/>
    </source>
</evidence>
<evidence type="ECO:0000256" key="3">
    <source>
        <dbReference type="ARBA" id="ARBA00022692"/>
    </source>
</evidence>
<evidence type="ECO:0000256" key="4">
    <source>
        <dbReference type="ARBA" id="ARBA00022989"/>
    </source>
</evidence>
<reference evidence="7 8" key="2">
    <citation type="journal article" date="2010" name="Stand. Genomic Sci.">
        <title>Complete genome sequence of Syntrophothermus lipocalidus type strain (TGB-C1).</title>
        <authorList>
            <person name="Djao O.D."/>
            <person name="Zhang X."/>
            <person name="Lucas S."/>
            <person name="Lapidus A."/>
            <person name="Del Rio T.G."/>
            <person name="Nolan M."/>
            <person name="Tice H."/>
            <person name="Cheng J.F."/>
            <person name="Han C."/>
            <person name="Tapia R."/>
            <person name="Goodwin L."/>
            <person name="Pitluck S."/>
            <person name="Liolios K."/>
            <person name="Ivanova N."/>
            <person name="Mavromatis K."/>
            <person name="Mikhailova N."/>
            <person name="Ovchinnikova G."/>
            <person name="Pati A."/>
            <person name="Brambilla E."/>
            <person name="Chen A."/>
            <person name="Palaniappan K."/>
            <person name="Land M."/>
            <person name="Hauser L."/>
            <person name="Chang Y.J."/>
            <person name="Jeffries C.D."/>
            <person name="Rohde M."/>
            <person name="Sikorski J."/>
            <person name="Spring S."/>
            <person name="Goker M."/>
            <person name="Detter J.C."/>
            <person name="Woyke T."/>
            <person name="Bristow J."/>
            <person name="Eisen J.A."/>
            <person name="Markowitz V."/>
            <person name="Hugenholtz P."/>
            <person name="Kyrpides N.C."/>
            <person name="Klenk H.P."/>
        </authorList>
    </citation>
    <scope>NUCLEOTIDE SEQUENCE [LARGE SCALE GENOMIC DNA]</scope>
    <source>
        <strain evidence="8">DSM 12680 / TGB-C1</strain>
    </source>
</reference>
<accession>D7CMQ7</accession>
<keyword evidence="4 6" id="KW-1133">Transmembrane helix</keyword>
<gene>
    <name evidence="7" type="ordered locus">Slip_1219</name>
</gene>
<dbReference type="PANTHER" id="PTHR43701">
    <property type="entry name" value="MEMBRANE TRANSPORTER PROTEIN MJ0441-RELATED"/>
    <property type="match status" value="1"/>
</dbReference>
<evidence type="ECO:0000313" key="7">
    <source>
        <dbReference type="EMBL" id="ADI01992.1"/>
    </source>
</evidence>
<evidence type="ECO:0000256" key="1">
    <source>
        <dbReference type="ARBA" id="ARBA00004141"/>
    </source>
</evidence>
<organism evidence="7 8">
    <name type="scientific">Syntrophothermus lipocalidus (strain DSM 12680 / TGB-C1)</name>
    <dbReference type="NCBI Taxonomy" id="643648"/>
    <lineage>
        <taxon>Bacteria</taxon>
        <taxon>Bacillati</taxon>
        <taxon>Bacillota</taxon>
        <taxon>Clostridia</taxon>
        <taxon>Eubacteriales</taxon>
        <taxon>Syntrophomonadaceae</taxon>
        <taxon>Syntrophothermus</taxon>
    </lineage>
</organism>
<feature type="transmembrane region" description="Helical" evidence="6">
    <location>
        <begin position="7"/>
        <end position="36"/>
    </location>
</feature>
<dbReference type="HOGENOM" id="CLU_045498_13_2_9"/>
<dbReference type="eggNOG" id="COG0730">
    <property type="taxonomic scope" value="Bacteria"/>
</dbReference>
<dbReference type="RefSeq" id="WP_013175394.1">
    <property type="nucleotide sequence ID" value="NC_014220.1"/>
</dbReference>
<dbReference type="InterPro" id="IPR051598">
    <property type="entry name" value="TSUP/Inactive_protease-like"/>
</dbReference>
<comment type="similarity">
    <text evidence="2 6">Belongs to the 4-toluene sulfonate uptake permease (TSUP) (TC 2.A.102) family.</text>
</comment>
<dbReference type="GO" id="GO:0005886">
    <property type="term" value="C:plasma membrane"/>
    <property type="evidence" value="ECO:0007669"/>
    <property type="project" value="UniProtKB-SubCell"/>
</dbReference>
<reference evidence="8" key="1">
    <citation type="journal article" date="2010" name="Stand. Genomic Sci.">
        <title>Complete genome sequence of Syntrophothermus lipocalidus type strain (TGB-C1T).</title>
        <authorList>
            <consortium name="US DOE Joint Genome Institute (JGI-PGF)"/>
            <person name="Djao O."/>
            <person name="Zhang X."/>
            <person name="Lucas S."/>
            <person name="Lapidus A."/>
            <person name="Glavina Del Rio T."/>
            <person name="Nolan M."/>
            <person name="Tice H."/>
            <person name="Cheng J."/>
            <person name="Han C."/>
            <person name="Tapia R."/>
            <person name="Goodwin L."/>
            <person name="Pitluck S."/>
            <person name="Liolios K."/>
            <person name="Ivanova N."/>
            <person name="Mavromatis K."/>
            <person name="Mikhailova N."/>
            <person name="Ovchinnikova G."/>
            <person name="Pati A."/>
            <person name="Brambilla E."/>
            <person name="Chen A."/>
            <person name="Palaniappan K."/>
            <person name="Land M."/>
            <person name="Hauser L."/>
            <person name="Chang Y."/>
            <person name="Jeffries C."/>
            <person name="Rohde M."/>
            <person name="Sikorski J."/>
            <person name="Spring S."/>
            <person name="Goker M."/>
            <person name="Detter J."/>
            <person name="Woyke T."/>
            <person name="Bristow J."/>
            <person name="Eisen J."/>
            <person name="Markowitz V."/>
            <person name="Hugenholtz P."/>
            <person name="Kyrpides N."/>
            <person name="Klenk H."/>
        </authorList>
    </citation>
    <scope>NUCLEOTIDE SEQUENCE [LARGE SCALE GENOMIC DNA]</scope>
    <source>
        <strain evidence="8">DSM 12680 / TGB-C1</strain>
    </source>
</reference>
<comment type="subcellular location">
    <subcellularLocation>
        <location evidence="6">Cell membrane</location>
        <topology evidence="6">Multi-pass membrane protein</topology>
    </subcellularLocation>
    <subcellularLocation>
        <location evidence="1">Membrane</location>
        <topology evidence="1">Multi-pass membrane protein</topology>
    </subcellularLocation>
</comment>
<evidence type="ECO:0000256" key="6">
    <source>
        <dbReference type="RuleBase" id="RU363041"/>
    </source>
</evidence>
<evidence type="ECO:0000256" key="5">
    <source>
        <dbReference type="ARBA" id="ARBA00023136"/>
    </source>
</evidence>
<proteinExistence type="inferred from homology"/>
<feature type="transmembrane region" description="Helical" evidence="6">
    <location>
        <begin position="73"/>
        <end position="93"/>
    </location>
</feature>
<keyword evidence="6" id="KW-1003">Cell membrane</keyword>
<dbReference type="KEGG" id="slp:Slip_1219"/>
<dbReference type="OrthoDB" id="532317at2"/>
<dbReference type="STRING" id="643648.Slip_1219"/>
<dbReference type="InterPro" id="IPR002781">
    <property type="entry name" value="TM_pro_TauE-like"/>
</dbReference>
<dbReference type="PANTHER" id="PTHR43701:SF2">
    <property type="entry name" value="MEMBRANE TRANSPORTER PROTEIN YJNA-RELATED"/>
    <property type="match status" value="1"/>
</dbReference>
<feature type="transmembrane region" description="Helical" evidence="6">
    <location>
        <begin position="42"/>
        <end position="61"/>
    </location>
</feature>
<name>D7CMQ7_SYNLT</name>
<dbReference type="Pfam" id="PF01925">
    <property type="entry name" value="TauE"/>
    <property type="match status" value="1"/>
</dbReference>